<evidence type="ECO:0000313" key="3">
    <source>
        <dbReference type="Proteomes" id="UP001085076"/>
    </source>
</evidence>
<protein>
    <recommendedName>
        <fullName evidence="4">Retrotransposon gag domain-containing protein</fullName>
    </recommendedName>
</protein>
<dbReference type="OrthoDB" id="693243at2759"/>
<accession>A0A9D5H4A4</accession>
<keyword evidence="3" id="KW-1185">Reference proteome</keyword>
<name>A0A9D5H4A4_9LILI</name>
<gene>
    <name evidence="2" type="ORF">J5N97_027796</name>
</gene>
<sequence length="246" mass="28337">MTVNGTSEVVLWRFQEDFIRTAYDWPGLKPTQAALPTSSLIDRFLAALPMGRKRNPAMLPRCKCKRGENLVNYLDRFNEETHGMSDLDSIMVVGAILDGLRECPFLDSLTRDVPRMHPVMASFEIQDKKILKPAEPVKETSSAKRSGKFCIYHKVRGHTTENCIHLKDAIEDLVREGKLSEFLKQETSKKEEQHTQSEPPRKKIDLLYRGRDVEEKLHPSEEGVMPAWWVMRSELAPRRRANYSLN</sequence>
<feature type="region of interest" description="Disordered" evidence="1">
    <location>
        <begin position="184"/>
        <end position="204"/>
    </location>
</feature>
<evidence type="ECO:0000256" key="1">
    <source>
        <dbReference type="SAM" id="MobiDB-lite"/>
    </source>
</evidence>
<comment type="caution">
    <text evidence="2">The sequence shown here is derived from an EMBL/GenBank/DDBJ whole genome shotgun (WGS) entry which is preliminary data.</text>
</comment>
<dbReference type="Proteomes" id="UP001085076">
    <property type="component" value="Miscellaneous, Linkage group lg09"/>
</dbReference>
<proteinExistence type="predicted"/>
<dbReference type="AlphaFoldDB" id="A0A9D5H4A4"/>
<reference evidence="2" key="2">
    <citation type="journal article" date="2022" name="Hortic Res">
        <title>The genome of Dioscorea zingiberensis sheds light on the biosynthesis, origin and evolution of the medicinally important diosgenin saponins.</title>
        <authorList>
            <person name="Li Y."/>
            <person name="Tan C."/>
            <person name="Li Z."/>
            <person name="Guo J."/>
            <person name="Li S."/>
            <person name="Chen X."/>
            <person name="Wang C."/>
            <person name="Dai X."/>
            <person name="Yang H."/>
            <person name="Song W."/>
            <person name="Hou L."/>
            <person name="Xu J."/>
            <person name="Tong Z."/>
            <person name="Xu A."/>
            <person name="Yuan X."/>
            <person name="Wang W."/>
            <person name="Yang Q."/>
            <person name="Chen L."/>
            <person name="Sun Z."/>
            <person name="Wang K."/>
            <person name="Pan B."/>
            <person name="Chen J."/>
            <person name="Bao Y."/>
            <person name="Liu F."/>
            <person name="Qi X."/>
            <person name="Gang D.R."/>
            <person name="Wen J."/>
            <person name="Li J."/>
        </authorList>
    </citation>
    <scope>NUCLEOTIDE SEQUENCE</scope>
    <source>
        <strain evidence="2">Dzin_1.0</strain>
    </source>
</reference>
<dbReference type="EMBL" id="JAGGNH010000009">
    <property type="protein sequence ID" value="KAJ0962674.1"/>
    <property type="molecule type" value="Genomic_DNA"/>
</dbReference>
<evidence type="ECO:0008006" key="4">
    <source>
        <dbReference type="Google" id="ProtNLM"/>
    </source>
</evidence>
<reference evidence="2" key="1">
    <citation type="submission" date="2021-03" db="EMBL/GenBank/DDBJ databases">
        <authorList>
            <person name="Li Z."/>
            <person name="Yang C."/>
        </authorList>
    </citation>
    <scope>NUCLEOTIDE SEQUENCE</scope>
    <source>
        <strain evidence="2">Dzin_1.0</strain>
        <tissue evidence="2">Leaf</tissue>
    </source>
</reference>
<organism evidence="2 3">
    <name type="scientific">Dioscorea zingiberensis</name>
    <dbReference type="NCBI Taxonomy" id="325984"/>
    <lineage>
        <taxon>Eukaryota</taxon>
        <taxon>Viridiplantae</taxon>
        <taxon>Streptophyta</taxon>
        <taxon>Embryophyta</taxon>
        <taxon>Tracheophyta</taxon>
        <taxon>Spermatophyta</taxon>
        <taxon>Magnoliopsida</taxon>
        <taxon>Liliopsida</taxon>
        <taxon>Dioscoreales</taxon>
        <taxon>Dioscoreaceae</taxon>
        <taxon>Dioscorea</taxon>
    </lineage>
</organism>
<evidence type="ECO:0000313" key="2">
    <source>
        <dbReference type="EMBL" id="KAJ0962674.1"/>
    </source>
</evidence>